<evidence type="ECO:0000313" key="9">
    <source>
        <dbReference type="Proteomes" id="UP000595917"/>
    </source>
</evidence>
<protein>
    <recommendedName>
        <fullName evidence="6">tRNA(Ile)-lysidine synthase</fullName>
        <ecNumber evidence="6">6.3.4.19</ecNumber>
    </recommendedName>
    <alternativeName>
        <fullName evidence="6">tRNA(Ile)-2-lysyl-cytidine synthase</fullName>
    </alternativeName>
    <alternativeName>
        <fullName evidence="6">tRNA(Ile)-lysidine synthetase</fullName>
    </alternativeName>
</protein>
<evidence type="ECO:0000259" key="7">
    <source>
        <dbReference type="Pfam" id="PF01171"/>
    </source>
</evidence>
<evidence type="ECO:0000256" key="6">
    <source>
        <dbReference type="HAMAP-Rule" id="MF_01161"/>
    </source>
</evidence>
<dbReference type="EMBL" id="CP067089">
    <property type="protein sequence ID" value="QQO11144.1"/>
    <property type="molecule type" value="Genomic_DNA"/>
</dbReference>
<evidence type="ECO:0000256" key="4">
    <source>
        <dbReference type="ARBA" id="ARBA00022840"/>
    </source>
</evidence>
<dbReference type="AlphaFoldDB" id="A0A7T7XRF7"/>
<keyword evidence="3 6" id="KW-0547">Nucleotide-binding</keyword>
<proteinExistence type="inferred from homology"/>
<comment type="catalytic activity">
    <reaction evidence="5 6">
        <text>cytidine(34) in tRNA(Ile2) + L-lysine + ATP = lysidine(34) in tRNA(Ile2) + AMP + diphosphate + H(+)</text>
        <dbReference type="Rhea" id="RHEA:43744"/>
        <dbReference type="Rhea" id="RHEA-COMP:10625"/>
        <dbReference type="Rhea" id="RHEA-COMP:10670"/>
        <dbReference type="ChEBI" id="CHEBI:15378"/>
        <dbReference type="ChEBI" id="CHEBI:30616"/>
        <dbReference type="ChEBI" id="CHEBI:32551"/>
        <dbReference type="ChEBI" id="CHEBI:33019"/>
        <dbReference type="ChEBI" id="CHEBI:82748"/>
        <dbReference type="ChEBI" id="CHEBI:83665"/>
        <dbReference type="ChEBI" id="CHEBI:456215"/>
        <dbReference type="EC" id="6.3.4.19"/>
    </reaction>
</comment>
<dbReference type="PANTHER" id="PTHR43033">
    <property type="entry name" value="TRNA(ILE)-LYSIDINE SYNTHASE-RELATED"/>
    <property type="match status" value="1"/>
</dbReference>
<feature type="domain" description="tRNA(Ile)-lysidine/2-thiocytidine synthase N-terminal" evidence="7">
    <location>
        <begin position="23"/>
        <end position="206"/>
    </location>
</feature>
<dbReference type="Proteomes" id="UP000595917">
    <property type="component" value="Chromosome"/>
</dbReference>
<feature type="binding site" evidence="6">
    <location>
        <begin position="28"/>
        <end position="33"/>
    </location>
    <ligand>
        <name>ATP</name>
        <dbReference type="ChEBI" id="CHEBI:30616"/>
    </ligand>
</feature>
<evidence type="ECO:0000256" key="3">
    <source>
        <dbReference type="ARBA" id="ARBA00022741"/>
    </source>
</evidence>
<dbReference type="Gene3D" id="3.40.50.620">
    <property type="entry name" value="HUPs"/>
    <property type="match status" value="1"/>
</dbReference>
<organism evidence="8 9">
    <name type="scientific">Breznakiella homolactica</name>
    <dbReference type="NCBI Taxonomy" id="2798577"/>
    <lineage>
        <taxon>Bacteria</taxon>
        <taxon>Pseudomonadati</taxon>
        <taxon>Spirochaetota</taxon>
        <taxon>Spirochaetia</taxon>
        <taxon>Spirochaetales</taxon>
        <taxon>Breznakiellaceae</taxon>
        <taxon>Breznakiella</taxon>
    </lineage>
</organism>
<keyword evidence="6" id="KW-0963">Cytoplasm</keyword>
<keyword evidence="4 6" id="KW-0067">ATP-binding</keyword>
<dbReference type="InterPro" id="IPR012094">
    <property type="entry name" value="tRNA_Ile_lys_synt"/>
</dbReference>
<dbReference type="EC" id="6.3.4.19" evidence="6"/>
<dbReference type="Pfam" id="PF01171">
    <property type="entry name" value="ATP_bind_3"/>
    <property type="match status" value="1"/>
</dbReference>
<dbReference type="NCBIfam" id="TIGR02432">
    <property type="entry name" value="lysidine_TilS_N"/>
    <property type="match status" value="1"/>
</dbReference>
<keyword evidence="2 6" id="KW-0819">tRNA processing</keyword>
<dbReference type="GO" id="GO:0006400">
    <property type="term" value="P:tRNA modification"/>
    <property type="evidence" value="ECO:0007669"/>
    <property type="project" value="UniProtKB-UniRule"/>
</dbReference>
<dbReference type="InterPro" id="IPR014729">
    <property type="entry name" value="Rossmann-like_a/b/a_fold"/>
</dbReference>
<evidence type="ECO:0000313" key="8">
    <source>
        <dbReference type="EMBL" id="QQO11144.1"/>
    </source>
</evidence>
<dbReference type="SUPFAM" id="SSF52402">
    <property type="entry name" value="Adenine nucleotide alpha hydrolases-like"/>
    <property type="match status" value="1"/>
</dbReference>
<comment type="similarity">
    <text evidence="6">Belongs to the tRNA(Ile)-lysidine synthase family.</text>
</comment>
<comment type="subcellular location">
    <subcellularLocation>
        <location evidence="6">Cytoplasm</location>
    </subcellularLocation>
</comment>
<sequence>MGPAEFEKALEDGLGSWPRGTAFLAAVSGGADSTAMLSALASLVERRGYKFRCLHVNHGIRPAGDCSGDAEFVRSLCRNFKIPCTIAAVPQGRIAARAEKTGAGIEDAARYYRRRAWERELRRTGAAKVLVAHTRDDALETLIMAVIRGAGPAGLSWMPRQRGNVLRPMISLTRVDVLGYLKDRNISYRTDATNSDTRYFRNRIRHTLIPLLDEQFPGWKTGAASLGKTQRLVSSYLVREAAERIQWKTDGNSLTVPEELFFGRPGILREEAVFQGINRAKRLGGKAALRADPPAAEKVPRRKVLRSFVRGNLSALDLGSCRLTRTHGTVRIEPAVSGSDSGFSLAIDREGTYTAGGLTVTVVSPESMEKPSPASAGYWFYAGLPLIFRCREPGDRIQTSGKNKLLKDLLPAKEAPGNRRFIVAEDYKGIIVCIGLAQGDAKILLCRENCCDSNRPPPEGDRLVYIGGFDA</sequence>
<dbReference type="GO" id="GO:0005737">
    <property type="term" value="C:cytoplasm"/>
    <property type="evidence" value="ECO:0007669"/>
    <property type="project" value="UniProtKB-SubCell"/>
</dbReference>
<dbReference type="KEGG" id="bhc:JFL75_09595"/>
<dbReference type="CDD" id="cd01992">
    <property type="entry name" value="TilS_N"/>
    <property type="match status" value="1"/>
</dbReference>
<dbReference type="GO" id="GO:0005524">
    <property type="term" value="F:ATP binding"/>
    <property type="evidence" value="ECO:0007669"/>
    <property type="project" value="UniProtKB-UniRule"/>
</dbReference>
<dbReference type="InterPro" id="IPR012795">
    <property type="entry name" value="tRNA_Ile_lys_synt_N"/>
</dbReference>
<dbReference type="RefSeq" id="WP_215628453.1">
    <property type="nucleotide sequence ID" value="NZ_CP067089.2"/>
</dbReference>
<comment type="domain">
    <text evidence="6">The N-terminal region contains the highly conserved SGGXDS motif, predicted to be a P-loop motif involved in ATP binding.</text>
</comment>
<gene>
    <name evidence="6 8" type="primary">tilS</name>
    <name evidence="8" type="ORF">JFL75_09595</name>
</gene>
<dbReference type="HAMAP" id="MF_01161">
    <property type="entry name" value="tRNA_Ile_lys_synt"/>
    <property type="match status" value="1"/>
</dbReference>
<keyword evidence="9" id="KW-1185">Reference proteome</keyword>
<evidence type="ECO:0000256" key="2">
    <source>
        <dbReference type="ARBA" id="ARBA00022694"/>
    </source>
</evidence>
<dbReference type="PANTHER" id="PTHR43033:SF1">
    <property type="entry name" value="TRNA(ILE)-LYSIDINE SYNTHASE-RELATED"/>
    <property type="match status" value="1"/>
</dbReference>
<keyword evidence="1 6" id="KW-0436">Ligase</keyword>
<reference evidence="8" key="1">
    <citation type="submission" date="2021-01" db="EMBL/GenBank/DDBJ databases">
        <title>Description of Breznakiella homolactica.</title>
        <authorList>
            <person name="Song Y."/>
            <person name="Brune A."/>
        </authorList>
    </citation>
    <scope>NUCLEOTIDE SEQUENCE</scope>
    <source>
        <strain evidence="8">RmG30</strain>
    </source>
</reference>
<evidence type="ECO:0000256" key="1">
    <source>
        <dbReference type="ARBA" id="ARBA00022598"/>
    </source>
</evidence>
<accession>A0A7T7XRF7</accession>
<dbReference type="GO" id="GO:0032267">
    <property type="term" value="F:tRNA(Ile)-lysidine synthase activity"/>
    <property type="evidence" value="ECO:0007669"/>
    <property type="project" value="UniProtKB-EC"/>
</dbReference>
<name>A0A7T7XRF7_9SPIR</name>
<evidence type="ECO:0000256" key="5">
    <source>
        <dbReference type="ARBA" id="ARBA00048539"/>
    </source>
</evidence>
<dbReference type="InterPro" id="IPR011063">
    <property type="entry name" value="TilS/TtcA_N"/>
</dbReference>
<comment type="function">
    <text evidence="6">Ligates lysine onto the cytidine present at position 34 of the AUA codon-specific tRNA(Ile) that contains the anticodon CAU, in an ATP-dependent manner. Cytidine is converted to lysidine, thus changing the amino acid specificity of the tRNA from methionine to isoleucine.</text>
</comment>